<keyword evidence="2" id="KW-1185">Reference proteome</keyword>
<accession>A0A183MRZ5</accession>
<protein>
    <submittedName>
        <fullName evidence="1">Uncharacterized protein</fullName>
    </submittedName>
</protein>
<gene>
    <name evidence="1" type="ORF">SMRZ_LOCUS18820</name>
</gene>
<dbReference type="EMBL" id="UZAI01017769">
    <property type="protein sequence ID" value="VDP29290.1"/>
    <property type="molecule type" value="Genomic_DNA"/>
</dbReference>
<evidence type="ECO:0000313" key="1">
    <source>
        <dbReference type="EMBL" id="VDP29290.1"/>
    </source>
</evidence>
<reference evidence="1 2" key="1">
    <citation type="submission" date="2018-11" db="EMBL/GenBank/DDBJ databases">
        <authorList>
            <consortium name="Pathogen Informatics"/>
        </authorList>
    </citation>
    <scope>NUCLEOTIDE SEQUENCE [LARGE SCALE GENOMIC DNA]</scope>
    <source>
        <strain evidence="1 2">Zambia</strain>
    </source>
</reference>
<dbReference type="AlphaFoldDB" id="A0A183MRZ5"/>
<dbReference type="Proteomes" id="UP000277204">
    <property type="component" value="Unassembled WGS sequence"/>
</dbReference>
<proteinExistence type="predicted"/>
<organism evidence="1 2">
    <name type="scientific">Schistosoma margrebowiei</name>
    <dbReference type="NCBI Taxonomy" id="48269"/>
    <lineage>
        <taxon>Eukaryota</taxon>
        <taxon>Metazoa</taxon>
        <taxon>Spiralia</taxon>
        <taxon>Lophotrochozoa</taxon>
        <taxon>Platyhelminthes</taxon>
        <taxon>Trematoda</taxon>
        <taxon>Digenea</taxon>
        <taxon>Strigeidida</taxon>
        <taxon>Schistosomatoidea</taxon>
        <taxon>Schistosomatidae</taxon>
        <taxon>Schistosoma</taxon>
    </lineage>
</organism>
<evidence type="ECO:0000313" key="2">
    <source>
        <dbReference type="Proteomes" id="UP000277204"/>
    </source>
</evidence>
<sequence>MEENWKGINEALNSMCQEVLSRKKYHHKEWISIENPNKVQERKNRKTATNNSGTRTEDVKVRTEYTEANKQVKRGIIAEKQKYVEYLVTTA</sequence>
<name>A0A183MRZ5_9TREM</name>